<evidence type="ECO:0000313" key="3">
    <source>
        <dbReference type="EMBL" id="CAD8739310.1"/>
    </source>
</evidence>
<organism evidence="4">
    <name type="scientific">Hemiselmis andersenii</name>
    <name type="common">Cryptophyte alga</name>
    <dbReference type="NCBI Taxonomy" id="464988"/>
    <lineage>
        <taxon>Eukaryota</taxon>
        <taxon>Cryptophyceae</taxon>
        <taxon>Cryptomonadales</taxon>
        <taxon>Hemiselmidaceae</taxon>
        <taxon>Hemiselmis</taxon>
    </lineage>
</organism>
<evidence type="ECO:0000256" key="1">
    <source>
        <dbReference type="ARBA" id="ARBA00006658"/>
    </source>
</evidence>
<gene>
    <name evidence="4" type="ORF">HAND00432_LOCUS149</name>
    <name evidence="3" type="ORF">HAND1043_LOCUS5802</name>
</gene>
<dbReference type="EMBL" id="HBFK01009651">
    <property type="protein sequence ID" value="CAD8739310.1"/>
    <property type="molecule type" value="Transcribed_RNA"/>
</dbReference>
<dbReference type="InterPro" id="IPR051330">
    <property type="entry name" value="Phosphatase_reg/MetRdx"/>
</dbReference>
<protein>
    <recommendedName>
        <fullName evidence="5">TIP41-like protein</fullName>
    </recommendedName>
</protein>
<evidence type="ECO:0000256" key="2">
    <source>
        <dbReference type="SAM" id="MobiDB-lite"/>
    </source>
</evidence>
<name>A0A6U4NIQ6_HEMAN</name>
<feature type="region of interest" description="Disordered" evidence="2">
    <location>
        <begin position="1"/>
        <end position="21"/>
    </location>
</feature>
<dbReference type="PANTHER" id="PTHR21021:SF16">
    <property type="entry name" value="TIP41-LIKE PROTEIN"/>
    <property type="match status" value="1"/>
</dbReference>
<dbReference type="AlphaFoldDB" id="A0A6U4NIQ6"/>
<accession>A0A6U4NIQ6</accession>
<proteinExistence type="inferred from homology"/>
<dbReference type="GO" id="GO:0005829">
    <property type="term" value="C:cytosol"/>
    <property type="evidence" value="ECO:0007669"/>
    <property type="project" value="TreeGrafter"/>
</dbReference>
<dbReference type="PANTHER" id="PTHR21021">
    <property type="entry name" value="GAF/PUTATIVE CYTOSKELETAL PROTEIN"/>
    <property type="match status" value="1"/>
</dbReference>
<evidence type="ECO:0008006" key="5">
    <source>
        <dbReference type="Google" id="ProtNLM"/>
    </source>
</evidence>
<reference evidence="4" key="1">
    <citation type="submission" date="2021-01" db="EMBL/GenBank/DDBJ databases">
        <authorList>
            <person name="Corre E."/>
            <person name="Pelletier E."/>
            <person name="Niang G."/>
            <person name="Scheremetjew M."/>
            <person name="Finn R."/>
            <person name="Kale V."/>
            <person name="Holt S."/>
            <person name="Cochrane G."/>
            <person name="Meng A."/>
            <person name="Brown T."/>
            <person name="Cohen L."/>
        </authorList>
    </citation>
    <scope>NUCLEOTIDE SEQUENCE</scope>
    <source>
        <strain evidence="3">CCMP441</strain>
        <strain evidence="4">CCMP644</strain>
    </source>
</reference>
<evidence type="ECO:0000313" key="4">
    <source>
        <dbReference type="EMBL" id="CAD8945632.1"/>
    </source>
</evidence>
<feature type="compositionally biased region" description="Polar residues" evidence="2">
    <location>
        <begin position="1"/>
        <end position="19"/>
    </location>
</feature>
<dbReference type="Pfam" id="PF04176">
    <property type="entry name" value="TIP41"/>
    <property type="match status" value="1"/>
</dbReference>
<dbReference type="InterPro" id="IPR007303">
    <property type="entry name" value="TIP41-like"/>
</dbReference>
<dbReference type="GO" id="GO:0031929">
    <property type="term" value="P:TOR signaling"/>
    <property type="evidence" value="ECO:0007669"/>
    <property type="project" value="TreeGrafter"/>
</dbReference>
<comment type="similarity">
    <text evidence="1">Belongs to the TIP41 family.</text>
</comment>
<dbReference type="EMBL" id="HBFX01000298">
    <property type="protein sequence ID" value="CAD8945632.1"/>
    <property type="molecule type" value="Transcribed_RNA"/>
</dbReference>
<sequence length="297" mass="33484">MTHQVQEGNQQTGTWNRPSTPMYEKVGDEWVSKGWNELEHKGWLFKAISRPAVDTQQADRAQLAQEMSGLGQVPPPSTVYPGNSIQAVNHETGVSLNFDSPGAINAWAAEIQKQGHSSWLSPCPFNGALETDRQKFRAMLNAAKRIEATEFARPVPTRMRIPMDLLTKKEHIHFYDAVPLAGDGAPGHGQSEVSAKIRVMEDFFLVLLRCFICTDQGVFLRDVRWFHRFGDKFVLQDEEVRQAPLAELERAVAQQRPVSASVTEEARHHASYFTNPEQVWEALPPKLISNNLIAIRF</sequence>